<dbReference type="AlphaFoldDB" id="A0A8S1J2V9"/>
<evidence type="ECO:0000313" key="2">
    <source>
        <dbReference type="EMBL" id="CAD7700372.1"/>
    </source>
</evidence>
<reference evidence="2" key="1">
    <citation type="submission" date="2020-12" db="EMBL/GenBank/DDBJ databases">
        <authorList>
            <person name="Iha C."/>
        </authorList>
    </citation>
    <scope>NUCLEOTIDE SEQUENCE</scope>
</reference>
<proteinExistence type="predicted"/>
<dbReference type="Proteomes" id="UP000708148">
    <property type="component" value="Unassembled WGS sequence"/>
</dbReference>
<feature type="compositionally biased region" description="Basic and acidic residues" evidence="1">
    <location>
        <begin position="8"/>
        <end position="40"/>
    </location>
</feature>
<sequence>MAGTSRRGKLDEKDTMGEAEEKRQRRASEENSRLIDRVDRSWQPHAGQCLEQHANLSHNHRERESLETPLNVSIDSLVHDFGQFGLHNKEVSCRESSGQQQDWKGRMGDDGESNWQHNREKIEQREREQELEHHDSVLWYMMVHSKPHIFWRGHNNAWNYGTPDGRMVTAGGGKYYCQGVTACIQCRGGWVRPLRLLKPPGSADYSDNERIRWIGDENSILGVMPNNFGSAVHAMLRKAFSLGEYGNALDLYGPHYGHKTLAADAFMGGTPCAERSSIAATDAAVAAIQCLLTDSPGRRVAAVEYVVTSVVQRELGWDYHRKSEQGPNFLMGEIDLVLTCWSKGKEPCAALVDYKVRSRKPTNLVPDTVQGGGRYILHTDWMKTEDAAQLMWLSILYTMQTGVPVSEMWVIDVYPKGPYGVNGAQYCRRDWSVDFFAIASSVAWSDELIDATMPERWKEVSKLHSESRGSVFHRAIEKNRDLNGGSN</sequence>
<evidence type="ECO:0000256" key="1">
    <source>
        <dbReference type="SAM" id="MobiDB-lite"/>
    </source>
</evidence>
<name>A0A8S1J2V9_9CHLO</name>
<dbReference type="EMBL" id="CAJHUC010001240">
    <property type="protein sequence ID" value="CAD7700372.1"/>
    <property type="molecule type" value="Genomic_DNA"/>
</dbReference>
<feature type="region of interest" description="Disordered" evidence="1">
    <location>
        <begin position="92"/>
        <end position="120"/>
    </location>
</feature>
<gene>
    <name evidence="2" type="ORF">OSTQU699_LOCUS5731</name>
</gene>
<comment type="caution">
    <text evidence="2">The sequence shown here is derived from an EMBL/GenBank/DDBJ whole genome shotgun (WGS) entry which is preliminary data.</text>
</comment>
<protein>
    <submittedName>
        <fullName evidence="2">Uncharacterized protein</fullName>
    </submittedName>
</protein>
<keyword evidence="3" id="KW-1185">Reference proteome</keyword>
<evidence type="ECO:0000313" key="3">
    <source>
        <dbReference type="Proteomes" id="UP000708148"/>
    </source>
</evidence>
<organism evidence="2 3">
    <name type="scientific">Ostreobium quekettii</name>
    <dbReference type="NCBI Taxonomy" id="121088"/>
    <lineage>
        <taxon>Eukaryota</taxon>
        <taxon>Viridiplantae</taxon>
        <taxon>Chlorophyta</taxon>
        <taxon>core chlorophytes</taxon>
        <taxon>Ulvophyceae</taxon>
        <taxon>TCBD clade</taxon>
        <taxon>Bryopsidales</taxon>
        <taxon>Ostreobineae</taxon>
        <taxon>Ostreobiaceae</taxon>
        <taxon>Ostreobium</taxon>
    </lineage>
</organism>
<feature type="region of interest" description="Disordered" evidence="1">
    <location>
        <begin position="1"/>
        <end position="40"/>
    </location>
</feature>
<accession>A0A8S1J2V9</accession>